<evidence type="ECO:0000256" key="1">
    <source>
        <dbReference type="ARBA" id="ARBA00004613"/>
    </source>
</evidence>
<sequence length="144" mass="16376">MSRHSLVIGERNLGNIAFTAHVLRDRVIEKPNETIRFDEIALNNGLGYDFKTGVFTCPLSGEYFFAVSINTDKMRQIVTELVVNDHVMMRVHPASRRLKSNQCSPGIITNLQIGEQVFVRTPIDQSDVKLYGTRKSTFMGFRIK</sequence>
<dbReference type="Gene3D" id="2.60.120.40">
    <property type="match status" value="1"/>
</dbReference>
<dbReference type="SUPFAM" id="SSF49842">
    <property type="entry name" value="TNF-like"/>
    <property type="match status" value="1"/>
</dbReference>
<dbReference type="EMBL" id="GELH01001054">
    <property type="protein sequence ID" value="JAS03218.1"/>
    <property type="molecule type" value="Transcribed_RNA"/>
</dbReference>
<dbReference type="EMBL" id="GELH01001053">
    <property type="protein sequence ID" value="JAS03219.1"/>
    <property type="molecule type" value="Transcribed_RNA"/>
</dbReference>
<evidence type="ECO:0000259" key="3">
    <source>
        <dbReference type="PROSITE" id="PS50871"/>
    </source>
</evidence>
<dbReference type="GO" id="GO:0005581">
    <property type="term" value="C:collagen trimer"/>
    <property type="evidence" value="ECO:0007669"/>
    <property type="project" value="UniProtKB-KW"/>
</dbReference>
<dbReference type="InterPro" id="IPR050392">
    <property type="entry name" value="Collagen/C1q_domain"/>
</dbReference>
<feature type="domain" description="C1q" evidence="3">
    <location>
        <begin position="11"/>
        <end position="144"/>
    </location>
</feature>
<dbReference type="SMART" id="SM00110">
    <property type="entry name" value="C1Q"/>
    <property type="match status" value="1"/>
</dbReference>
<evidence type="ECO:0000313" key="4">
    <source>
        <dbReference type="EMBL" id="JAS03218.1"/>
    </source>
</evidence>
<dbReference type="InterPro" id="IPR008983">
    <property type="entry name" value="Tumour_necrosis_fac-like_dom"/>
</dbReference>
<dbReference type="Pfam" id="PF00386">
    <property type="entry name" value="C1q"/>
    <property type="match status" value="1"/>
</dbReference>
<dbReference type="InterPro" id="IPR001073">
    <property type="entry name" value="C1q_dom"/>
</dbReference>
<accession>A0A194ALW8</accession>
<name>A0A194ALW8_PINFU</name>
<keyword evidence="2" id="KW-0964">Secreted</keyword>
<organism evidence="4">
    <name type="scientific">Pinctada fucata</name>
    <name type="common">Akoya pearl oyster</name>
    <name type="synonym">Pinctada imbricata fucata</name>
    <dbReference type="NCBI Taxonomy" id="50426"/>
    <lineage>
        <taxon>Eukaryota</taxon>
        <taxon>Metazoa</taxon>
        <taxon>Spiralia</taxon>
        <taxon>Lophotrochozoa</taxon>
        <taxon>Mollusca</taxon>
        <taxon>Bivalvia</taxon>
        <taxon>Autobranchia</taxon>
        <taxon>Pteriomorphia</taxon>
        <taxon>Pterioida</taxon>
        <taxon>Pterioidea</taxon>
        <taxon>Pteriidae</taxon>
        <taxon>Pinctada</taxon>
    </lineage>
</organism>
<dbReference type="PANTHER" id="PTHR15427:SF33">
    <property type="entry name" value="COLLAGEN IV NC1 DOMAIN-CONTAINING PROTEIN"/>
    <property type="match status" value="1"/>
</dbReference>
<dbReference type="PROSITE" id="PS50871">
    <property type="entry name" value="C1Q"/>
    <property type="match status" value="1"/>
</dbReference>
<dbReference type="PRINTS" id="PR00007">
    <property type="entry name" value="COMPLEMNTC1Q"/>
</dbReference>
<comment type="subcellular location">
    <subcellularLocation>
        <location evidence="1">Secreted</location>
    </subcellularLocation>
</comment>
<reference evidence="4" key="1">
    <citation type="submission" date="2016-03" db="EMBL/GenBank/DDBJ databases">
        <authorList>
            <person name="Ploux O."/>
        </authorList>
    </citation>
    <scope>NUCLEOTIDE SEQUENCE</scope>
    <source>
        <tissue evidence="4">Mantle</tissue>
    </source>
</reference>
<evidence type="ECO:0000256" key="2">
    <source>
        <dbReference type="ARBA" id="ARBA00022525"/>
    </source>
</evidence>
<dbReference type="AlphaFoldDB" id="A0A194ALW8"/>
<dbReference type="PANTHER" id="PTHR15427">
    <property type="entry name" value="EMILIN ELASTIN MICROFIBRIL INTERFACE-LOCATED PROTEIN ELASTIN MICROFIBRIL INTERFACER"/>
    <property type="match status" value="1"/>
</dbReference>
<proteinExistence type="predicted"/>
<protein>
    <recommendedName>
        <fullName evidence="3">C1q domain-containing protein</fullName>
    </recommendedName>
</protein>